<keyword evidence="1" id="KW-1133">Transmembrane helix</keyword>
<feature type="transmembrane region" description="Helical" evidence="1">
    <location>
        <begin position="546"/>
        <end position="567"/>
    </location>
</feature>
<organism evidence="3 4">
    <name type="scientific">Rubripirellula lacrimiformis</name>
    <dbReference type="NCBI Taxonomy" id="1930273"/>
    <lineage>
        <taxon>Bacteria</taxon>
        <taxon>Pseudomonadati</taxon>
        <taxon>Planctomycetota</taxon>
        <taxon>Planctomycetia</taxon>
        <taxon>Pirellulales</taxon>
        <taxon>Pirellulaceae</taxon>
        <taxon>Rubripirellula</taxon>
    </lineage>
</organism>
<dbReference type="RefSeq" id="WP_218933404.1">
    <property type="nucleotide sequence ID" value="NZ_CP036525.1"/>
</dbReference>
<keyword evidence="1" id="KW-0472">Membrane</keyword>
<protein>
    <submittedName>
        <fullName evidence="3">Uncharacterized protein</fullName>
    </submittedName>
</protein>
<keyword evidence="1" id="KW-0812">Transmembrane</keyword>
<dbReference type="Proteomes" id="UP000318538">
    <property type="component" value="Chromosome"/>
</dbReference>
<dbReference type="EMBL" id="CP036525">
    <property type="protein sequence ID" value="QDT05997.1"/>
    <property type="molecule type" value="Genomic_DNA"/>
</dbReference>
<name>A0A517NFT9_9BACT</name>
<evidence type="ECO:0000256" key="2">
    <source>
        <dbReference type="SAM" id="SignalP"/>
    </source>
</evidence>
<evidence type="ECO:0000313" key="3">
    <source>
        <dbReference type="EMBL" id="QDT05997.1"/>
    </source>
</evidence>
<feature type="transmembrane region" description="Helical" evidence="1">
    <location>
        <begin position="515"/>
        <end position="534"/>
    </location>
</feature>
<evidence type="ECO:0000313" key="4">
    <source>
        <dbReference type="Proteomes" id="UP000318538"/>
    </source>
</evidence>
<proteinExistence type="predicted"/>
<evidence type="ECO:0000256" key="1">
    <source>
        <dbReference type="SAM" id="Phobius"/>
    </source>
</evidence>
<sequence precursor="true">MIRLGWCRKKVSTAFLVGLAVAFLLAAGVVGLPAQAADSIIGDQMPPVQFPNSGGKTAGFRCDLVFGRVPSVGYVPVEITLTATGTFPADRQFVIRITTSKTGNAPPAGGLRIDLPIGVDQGARTVSVKRYFPKWNVGESLDIAVLENGRPLEDYATSIGQNLPGSAYRFHQVCGTERSINWCLISSDDVVTVQTIPDIRPVIVDLVDNGDFPDKAADPSFWSEMINNSWMSAIGQSELPTDWRSYSQHDVVLVSPETIDRIRSNRDAFAALRQWVLIGGTLVVYEAPTPKACFEALRFPWDPDPSMDRQVRLYANQVQGQANGSQASQASELQALQTLIQVLQRTGRKTLNVADVADVVRQNAAAPTLDNDIEMDAEMGGFTDQIGNDPAAPTNGMLPSSIRVESNGQEYWFDNDLKSAIEAEAKLSELIRAAKQTSQVLKAADSSIYFQPVGAGRVVAINDGVDDPASRLRWAVVRRMLGYRISPMLRNGVDPMLGDQRFDRWLIPGVAQPPVYTFMGLLVGFVILVGPVAYRKTAKAGRSYLMFAIAPVLATLTTVAMFSYGIISDGFGSTARVRQITLVTGDTGDGGERVRASYFAGVRPSDGIRFPAESEVMQYPENSDRSWRQAFRRSASIIGDVTIDDVSQRFDASFLPSRQQRQFVLHLPRPGIGRLELNRLDDTGSMEIKNGFGFPLSIALARGSDGNYWAALRLAAGKTQEARPIRTRLAAQILGKMYNDYRPISVTKQSNASYRNYSSEIFDLLADINRSFESGNMTTEGTFEKQLQQSLQTDGELPKGSFIALAAPSSDVIAIPNAQLVDSVRYVLGTLPSAPSPDDK</sequence>
<dbReference type="AlphaFoldDB" id="A0A517NFT9"/>
<feature type="signal peptide" evidence="2">
    <location>
        <begin position="1"/>
        <end position="36"/>
    </location>
</feature>
<reference evidence="3 4" key="1">
    <citation type="submission" date="2019-02" db="EMBL/GenBank/DDBJ databases">
        <title>Deep-cultivation of Planctomycetes and their phenomic and genomic characterization uncovers novel biology.</title>
        <authorList>
            <person name="Wiegand S."/>
            <person name="Jogler M."/>
            <person name="Boedeker C."/>
            <person name="Pinto D."/>
            <person name="Vollmers J."/>
            <person name="Rivas-Marin E."/>
            <person name="Kohn T."/>
            <person name="Peeters S.H."/>
            <person name="Heuer A."/>
            <person name="Rast P."/>
            <person name="Oberbeckmann S."/>
            <person name="Bunk B."/>
            <person name="Jeske O."/>
            <person name="Meyerdierks A."/>
            <person name="Storesund J.E."/>
            <person name="Kallscheuer N."/>
            <person name="Luecker S."/>
            <person name="Lage O.M."/>
            <person name="Pohl T."/>
            <person name="Merkel B.J."/>
            <person name="Hornburger P."/>
            <person name="Mueller R.-W."/>
            <person name="Bruemmer F."/>
            <person name="Labrenz M."/>
            <person name="Spormann A.M."/>
            <person name="Op den Camp H."/>
            <person name="Overmann J."/>
            <person name="Amann R."/>
            <person name="Jetten M.S.M."/>
            <person name="Mascher T."/>
            <person name="Medema M.H."/>
            <person name="Devos D.P."/>
            <person name="Kaster A.-K."/>
            <person name="Ovreas L."/>
            <person name="Rohde M."/>
            <person name="Galperin M.Y."/>
            <person name="Jogler C."/>
        </authorList>
    </citation>
    <scope>NUCLEOTIDE SEQUENCE [LARGE SCALE GENOMIC DNA]</scope>
    <source>
        <strain evidence="3 4">K22_7</strain>
    </source>
</reference>
<dbReference type="KEGG" id="rlc:K227x_44040"/>
<keyword evidence="4" id="KW-1185">Reference proteome</keyword>
<accession>A0A517NFT9</accession>
<keyword evidence="2" id="KW-0732">Signal</keyword>
<gene>
    <name evidence="3" type="ORF">K227x_44040</name>
</gene>
<feature type="chain" id="PRO_5022078683" evidence="2">
    <location>
        <begin position="37"/>
        <end position="840"/>
    </location>
</feature>